<keyword evidence="3" id="KW-0560">Oxidoreductase</keyword>
<dbReference type="GO" id="GO:0004601">
    <property type="term" value="F:peroxidase activity"/>
    <property type="evidence" value="ECO:0007669"/>
    <property type="project" value="UniProtKB-KW"/>
</dbReference>
<dbReference type="PANTHER" id="PTHR35446:SF2">
    <property type="entry name" value="CARBOXYMUCONOLACTONE DECARBOXYLASE-LIKE DOMAIN-CONTAINING PROTEIN"/>
    <property type="match status" value="1"/>
</dbReference>
<evidence type="ECO:0000259" key="2">
    <source>
        <dbReference type="Pfam" id="PF02627"/>
    </source>
</evidence>
<comment type="caution">
    <text evidence="3">The sequence shown here is derived from an EMBL/GenBank/DDBJ whole genome shotgun (WGS) entry which is preliminary data.</text>
</comment>
<reference evidence="3 4" key="1">
    <citation type="submission" date="2023-07" db="EMBL/GenBank/DDBJ databases">
        <title>Genomic Encyclopedia of Type Strains, Phase IV (KMG-IV): sequencing the most valuable type-strain genomes for metagenomic binning, comparative biology and taxonomic classification.</title>
        <authorList>
            <person name="Goeker M."/>
        </authorList>
    </citation>
    <scope>NUCLEOTIDE SEQUENCE [LARGE SCALE GENOMIC DNA]</scope>
    <source>
        <strain evidence="3 4">DSM 5896</strain>
    </source>
</reference>
<dbReference type="InterPro" id="IPR010195">
    <property type="entry name" value="Uncharacterised_peroxidase-rel"/>
</dbReference>
<protein>
    <submittedName>
        <fullName evidence="3">Peroxidase-related enzyme</fullName>
    </submittedName>
</protein>
<keyword evidence="4" id="KW-1185">Reference proteome</keyword>
<dbReference type="Pfam" id="PF02627">
    <property type="entry name" value="CMD"/>
    <property type="match status" value="1"/>
</dbReference>
<accession>A0ABU0FCF5</accession>
<feature type="domain" description="Carboxymuconolactone decarboxylase-like" evidence="2">
    <location>
        <begin position="53"/>
        <end position="117"/>
    </location>
</feature>
<dbReference type="SUPFAM" id="SSF69118">
    <property type="entry name" value="AhpD-like"/>
    <property type="match status" value="1"/>
</dbReference>
<organism evidence="3 4">
    <name type="scientific">Labrys monachus</name>
    <dbReference type="NCBI Taxonomy" id="217067"/>
    <lineage>
        <taxon>Bacteria</taxon>
        <taxon>Pseudomonadati</taxon>
        <taxon>Pseudomonadota</taxon>
        <taxon>Alphaproteobacteria</taxon>
        <taxon>Hyphomicrobiales</taxon>
        <taxon>Xanthobacteraceae</taxon>
        <taxon>Labrys</taxon>
    </lineage>
</organism>
<gene>
    <name evidence="3" type="ORF">J3R73_002081</name>
</gene>
<dbReference type="EMBL" id="JAUSVK010000001">
    <property type="protein sequence ID" value="MDQ0392289.1"/>
    <property type="molecule type" value="Genomic_DNA"/>
</dbReference>
<evidence type="ECO:0000313" key="3">
    <source>
        <dbReference type="EMBL" id="MDQ0392289.1"/>
    </source>
</evidence>
<proteinExistence type="predicted"/>
<feature type="region of interest" description="Disordered" evidence="1">
    <location>
        <begin position="169"/>
        <end position="193"/>
    </location>
</feature>
<dbReference type="InterPro" id="IPR003779">
    <property type="entry name" value="CMD-like"/>
</dbReference>
<keyword evidence="3" id="KW-0575">Peroxidase</keyword>
<dbReference type="NCBIfam" id="TIGR01926">
    <property type="entry name" value="peroxid_rel"/>
    <property type="match status" value="1"/>
</dbReference>
<dbReference type="InterPro" id="IPR029032">
    <property type="entry name" value="AhpD-like"/>
</dbReference>
<name>A0ABU0FCF5_9HYPH</name>
<dbReference type="Proteomes" id="UP001237448">
    <property type="component" value="Unassembled WGS sequence"/>
</dbReference>
<evidence type="ECO:0000313" key="4">
    <source>
        <dbReference type="Proteomes" id="UP001237448"/>
    </source>
</evidence>
<dbReference type="PANTHER" id="PTHR35446">
    <property type="entry name" value="SI:CH211-175M2.5"/>
    <property type="match status" value="1"/>
</dbReference>
<dbReference type="Gene3D" id="1.20.1290.10">
    <property type="entry name" value="AhpD-like"/>
    <property type="match status" value="1"/>
</dbReference>
<evidence type="ECO:0000256" key="1">
    <source>
        <dbReference type="SAM" id="MobiDB-lite"/>
    </source>
</evidence>
<dbReference type="RefSeq" id="WP_307425942.1">
    <property type="nucleotide sequence ID" value="NZ_JAUSVK010000001.1"/>
</dbReference>
<sequence>MTAAPPLPHCLDGPAAFALEAPAWLGWLECAPPSRELLGEGVPSGSDAACSREDGVRRVEQALCAAVASRFNGCFFCASVHARTVSQACGRTGDMQRLLDQGTAADLGPRWNAIAAASAALSATPSQFGAGHVRELRRVGLDDDAIAAMINAVALCNGVNRLTLSLGEPAGSGTGRDGGRPAANRNAECQTSS</sequence>